<dbReference type="InterPro" id="IPR000620">
    <property type="entry name" value="EamA_dom"/>
</dbReference>
<name>A0A255H525_9ACTN</name>
<dbReference type="OrthoDB" id="5242975at2"/>
<feature type="transmembrane region" description="Helical" evidence="7">
    <location>
        <begin position="47"/>
        <end position="68"/>
    </location>
</feature>
<feature type="transmembrane region" description="Helical" evidence="7">
    <location>
        <begin position="74"/>
        <end position="91"/>
    </location>
</feature>
<proteinExistence type="inferred from homology"/>
<dbReference type="Pfam" id="PF00892">
    <property type="entry name" value="EamA"/>
    <property type="match status" value="1"/>
</dbReference>
<comment type="subcellular location">
    <subcellularLocation>
        <location evidence="1">Membrane</location>
        <topology evidence="1">Multi-pass membrane protein</topology>
    </subcellularLocation>
</comment>
<dbReference type="EMBL" id="NMVQ01000010">
    <property type="protein sequence ID" value="OYO22699.1"/>
    <property type="molecule type" value="Genomic_DNA"/>
</dbReference>
<dbReference type="InterPro" id="IPR050638">
    <property type="entry name" value="AA-Vitamin_Transporters"/>
</dbReference>
<dbReference type="Proteomes" id="UP000216311">
    <property type="component" value="Unassembled WGS sequence"/>
</dbReference>
<evidence type="ECO:0000256" key="3">
    <source>
        <dbReference type="ARBA" id="ARBA00022692"/>
    </source>
</evidence>
<reference evidence="9 10" key="1">
    <citation type="submission" date="2017-07" db="EMBL/GenBank/DDBJ databases">
        <title>Draft whole genome sequences of clinical Proprionibacteriaceae strains.</title>
        <authorList>
            <person name="Bernier A.-M."/>
            <person name="Bernard K."/>
            <person name="Domingo M.-C."/>
        </authorList>
    </citation>
    <scope>NUCLEOTIDE SEQUENCE [LARGE SCALE GENOMIC DNA]</scope>
    <source>
        <strain evidence="9 10">NML 130396</strain>
    </source>
</reference>
<organism evidence="9 10">
    <name type="scientific">Enemella dayhoffiae</name>
    <dbReference type="NCBI Taxonomy" id="2016507"/>
    <lineage>
        <taxon>Bacteria</taxon>
        <taxon>Bacillati</taxon>
        <taxon>Actinomycetota</taxon>
        <taxon>Actinomycetes</taxon>
        <taxon>Propionibacteriales</taxon>
        <taxon>Propionibacteriaceae</taxon>
        <taxon>Enemella</taxon>
    </lineage>
</organism>
<accession>A0A255H525</accession>
<keyword evidence="10" id="KW-1185">Reference proteome</keyword>
<dbReference type="PANTHER" id="PTHR32322">
    <property type="entry name" value="INNER MEMBRANE TRANSPORTER"/>
    <property type="match status" value="1"/>
</dbReference>
<evidence type="ECO:0000256" key="5">
    <source>
        <dbReference type="ARBA" id="ARBA00023136"/>
    </source>
</evidence>
<feature type="domain" description="EamA" evidence="8">
    <location>
        <begin position="49"/>
        <end position="141"/>
    </location>
</feature>
<evidence type="ECO:0000256" key="7">
    <source>
        <dbReference type="SAM" id="Phobius"/>
    </source>
</evidence>
<keyword evidence="3 7" id="KW-0812">Transmembrane</keyword>
<comment type="caution">
    <text evidence="9">The sequence shown here is derived from an EMBL/GenBank/DDBJ whole genome shotgun (WGS) entry which is preliminary data.</text>
</comment>
<feature type="region of interest" description="Disordered" evidence="6">
    <location>
        <begin position="1"/>
        <end position="35"/>
    </location>
</feature>
<dbReference type="AlphaFoldDB" id="A0A255H525"/>
<evidence type="ECO:0000313" key="10">
    <source>
        <dbReference type="Proteomes" id="UP000216311"/>
    </source>
</evidence>
<feature type="compositionally biased region" description="Low complexity" evidence="6">
    <location>
        <begin position="26"/>
        <end position="35"/>
    </location>
</feature>
<keyword evidence="4 7" id="KW-1133">Transmembrane helix</keyword>
<evidence type="ECO:0000256" key="2">
    <source>
        <dbReference type="ARBA" id="ARBA00007362"/>
    </source>
</evidence>
<dbReference type="InterPro" id="IPR037185">
    <property type="entry name" value="EmrE-like"/>
</dbReference>
<evidence type="ECO:0000313" key="9">
    <source>
        <dbReference type="EMBL" id="OYO22699.1"/>
    </source>
</evidence>
<dbReference type="PANTHER" id="PTHR32322:SF2">
    <property type="entry name" value="EAMA DOMAIN-CONTAINING PROTEIN"/>
    <property type="match status" value="1"/>
</dbReference>
<dbReference type="GO" id="GO:0016020">
    <property type="term" value="C:membrane"/>
    <property type="evidence" value="ECO:0007669"/>
    <property type="project" value="UniProtKB-SubCell"/>
</dbReference>
<keyword evidence="5 7" id="KW-0472">Membrane</keyword>
<evidence type="ECO:0000256" key="6">
    <source>
        <dbReference type="SAM" id="MobiDB-lite"/>
    </source>
</evidence>
<feature type="transmembrane region" description="Helical" evidence="7">
    <location>
        <begin position="103"/>
        <end position="124"/>
    </location>
</feature>
<comment type="similarity">
    <text evidence="2">Belongs to the EamA transporter family.</text>
</comment>
<evidence type="ECO:0000259" key="8">
    <source>
        <dbReference type="Pfam" id="PF00892"/>
    </source>
</evidence>
<sequence length="146" mass="15265">MSTADASVRTDLGDVDGAPGGRPRPRGLGSAAVTTAPAAGPPWQLQFGLLSLIWGSSFLLIEYGLVVLAPLQVSGLRIVSGALVLLLLALLGRTRWPREPSTWLHLAVTGLFLCTIPYTLFALAEQRVTSALAGIGNASTPCSPWC</sequence>
<protein>
    <recommendedName>
        <fullName evidence="8">EamA domain-containing protein</fullName>
    </recommendedName>
</protein>
<evidence type="ECO:0000256" key="4">
    <source>
        <dbReference type="ARBA" id="ARBA00022989"/>
    </source>
</evidence>
<gene>
    <name evidence="9" type="ORF">CGZ93_07575</name>
</gene>
<evidence type="ECO:0000256" key="1">
    <source>
        <dbReference type="ARBA" id="ARBA00004141"/>
    </source>
</evidence>
<dbReference type="SUPFAM" id="SSF103481">
    <property type="entry name" value="Multidrug resistance efflux transporter EmrE"/>
    <property type="match status" value="1"/>
</dbReference>